<reference evidence="9" key="1">
    <citation type="submission" date="2017-04" db="EMBL/GenBank/DDBJ databases">
        <authorList>
            <person name="Varghese N."/>
            <person name="Submissions S."/>
        </authorList>
    </citation>
    <scope>NUCLEOTIDE SEQUENCE [LARGE SCALE GENOMIC DNA]</scope>
    <source>
        <strain evidence="9">DSM 16537</strain>
    </source>
</reference>
<dbReference type="SUPFAM" id="SSF47384">
    <property type="entry name" value="Homodimeric domain of signal transducing histidine kinase"/>
    <property type="match status" value="1"/>
</dbReference>
<evidence type="ECO:0000256" key="3">
    <source>
        <dbReference type="ARBA" id="ARBA00022553"/>
    </source>
</evidence>
<sequence>MTLKFDLSYSKISINYNLLMKVRYRSYGFKLGRVSFLVFFILVIFESAVQSQTIEKLKAELESLAEKPGYSKDTVYLNKANDLGFMLAESNPDSAFVYLDKQILMCREAKYKKGESEALKIYGNALQNKGDFVNSLEYYKDALSIAESIPDDRLIPGILNNIGLVYFNLGNYAEALGNFFEAIKGAENTGNLNVEAAALNNIAMIYFEQGKLEEAKSKYLEMLAIYSQIGNQGRMILAYNNIGDVALKQNKPLEALENIKIAHASSLALQSPEFIEMTSRTMADIYVALDSIDKAEFLYRQSIAIAKEKGYGVPYSHSLIGLAELFYRKGSYQEALVYANEGLEQANKMNQIMQQRNAHELLAKINEKENDYVEALNNFKLFKQYNDSINNAQGQRLAATLEAEYEFSKKTLEFEKASLRQWWLIFSAFIGLFTFLVILFMVFRNRNKLDKAYQILKGKNIEIETKNEKLENALDQLKSTQLQLIQSEKMASLGELTAGIAHEIQNPLNFVNNFSEVSSELIEEIEEERAKSQETRDETLVSEILEDIKQNLKKINHHGNRAGSIVKGMLEHSRTSTGEKVLTDINALADEYLRLSYHGIRAKDKSFNADFKADLDPKLPKVNVVPQDIGRVLLNLINNAFQATHEPSKGSQSLEGFKPLVTVSSRLWEGSPSGAGGSDGKWVQISISDNGPGIPDAIKDKIFQPFFTTKPTGQGTGLGLSLSYDIVKAHGGELTVKSQVEKGSEFIVTLPIQ</sequence>
<dbReference type="Pfam" id="PF00512">
    <property type="entry name" value="HisKA"/>
    <property type="match status" value="1"/>
</dbReference>
<dbReference type="SMART" id="SM00387">
    <property type="entry name" value="HATPase_c"/>
    <property type="match status" value="1"/>
</dbReference>
<keyword evidence="8" id="KW-0418">Kinase</keyword>
<dbReference type="InterPro" id="IPR019734">
    <property type="entry name" value="TPR_rpt"/>
</dbReference>
<proteinExistence type="predicted"/>
<evidence type="ECO:0000313" key="9">
    <source>
        <dbReference type="Proteomes" id="UP000192333"/>
    </source>
</evidence>
<dbReference type="Gene3D" id="1.25.40.10">
    <property type="entry name" value="Tetratricopeptide repeat domain"/>
    <property type="match status" value="2"/>
</dbReference>
<dbReference type="SMART" id="SM00388">
    <property type="entry name" value="HisKA"/>
    <property type="match status" value="1"/>
</dbReference>
<evidence type="ECO:0000256" key="2">
    <source>
        <dbReference type="ARBA" id="ARBA00012438"/>
    </source>
</evidence>
<feature type="transmembrane region" description="Helical" evidence="6">
    <location>
        <begin position="422"/>
        <end position="443"/>
    </location>
</feature>
<keyword evidence="6" id="KW-0472">Membrane</keyword>
<name>A0A1W2H1S8_9BACT</name>
<evidence type="ECO:0000256" key="1">
    <source>
        <dbReference type="ARBA" id="ARBA00000085"/>
    </source>
</evidence>
<dbReference type="InterPro" id="IPR036097">
    <property type="entry name" value="HisK_dim/P_sf"/>
</dbReference>
<dbReference type="PROSITE" id="PS50005">
    <property type="entry name" value="TPR"/>
    <property type="match status" value="1"/>
</dbReference>
<dbReference type="Gene3D" id="1.10.287.130">
    <property type="match status" value="1"/>
</dbReference>
<dbReference type="InterPro" id="IPR036890">
    <property type="entry name" value="HATPase_C_sf"/>
</dbReference>
<dbReference type="CDD" id="cd00082">
    <property type="entry name" value="HisKA"/>
    <property type="match status" value="1"/>
</dbReference>
<keyword evidence="9" id="KW-1185">Reference proteome</keyword>
<dbReference type="EMBL" id="LT838813">
    <property type="protein sequence ID" value="SMD42839.1"/>
    <property type="molecule type" value="Genomic_DNA"/>
</dbReference>
<evidence type="ECO:0000256" key="6">
    <source>
        <dbReference type="SAM" id="Phobius"/>
    </source>
</evidence>
<dbReference type="SUPFAM" id="SSF48452">
    <property type="entry name" value="TPR-like"/>
    <property type="match status" value="2"/>
</dbReference>
<keyword evidence="6" id="KW-1133">Transmembrane helix</keyword>
<protein>
    <recommendedName>
        <fullName evidence="2">histidine kinase</fullName>
        <ecNumber evidence="2">2.7.13.3</ecNumber>
    </recommendedName>
</protein>
<comment type="catalytic activity">
    <reaction evidence="1">
        <text>ATP + protein L-histidine = ADP + protein N-phospho-L-histidine.</text>
        <dbReference type="EC" id="2.7.13.3"/>
    </reaction>
</comment>
<keyword evidence="4" id="KW-0802">TPR repeat</keyword>
<dbReference type="OrthoDB" id="9806995at2"/>
<accession>A0A1W2H1S8</accession>
<dbReference type="Gene3D" id="3.30.565.10">
    <property type="entry name" value="Histidine kinase-like ATPase, C-terminal domain"/>
    <property type="match status" value="1"/>
</dbReference>
<evidence type="ECO:0000256" key="5">
    <source>
        <dbReference type="SAM" id="Coils"/>
    </source>
</evidence>
<feature type="coiled-coil region" evidence="5">
    <location>
        <begin position="453"/>
        <end position="490"/>
    </location>
</feature>
<dbReference type="Pfam" id="PF13424">
    <property type="entry name" value="TPR_12"/>
    <property type="match status" value="1"/>
</dbReference>
<keyword evidence="6" id="KW-0812">Transmembrane</keyword>
<dbReference type="Proteomes" id="UP000192333">
    <property type="component" value="Chromosome I"/>
</dbReference>
<dbReference type="AlphaFoldDB" id="A0A1W2H1S8"/>
<dbReference type="STRING" id="758820.SAMN00777080_1404"/>
<keyword evidence="3" id="KW-0597">Phosphoprotein</keyword>
<dbReference type="SMART" id="SM00028">
    <property type="entry name" value="TPR"/>
    <property type="match status" value="6"/>
</dbReference>
<dbReference type="InterPro" id="IPR011990">
    <property type="entry name" value="TPR-like_helical_dom_sf"/>
</dbReference>
<organism evidence="8 9">
    <name type="scientific">Aquiflexum balticum DSM 16537</name>
    <dbReference type="NCBI Taxonomy" id="758820"/>
    <lineage>
        <taxon>Bacteria</taxon>
        <taxon>Pseudomonadati</taxon>
        <taxon>Bacteroidota</taxon>
        <taxon>Cytophagia</taxon>
        <taxon>Cytophagales</taxon>
        <taxon>Cyclobacteriaceae</taxon>
        <taxon>Aquiflexum</taxon>
    </lineage>
</organism>
<evidence type="ECO:0000313" key="8">
    <source>
        <dbReference type="EMBL" id="SMD42839.1"/>
    </source>
</evidence>
<dbReference type="InterPro" id="IPR005467">
    <property type="entry name" value="His_kinase_dom"/>
</dbReference>
<gene>
    <name evidence="8" type="ORF">SAMN00777080_1404</name>
</gene>
<feature type="domain" description="Histidine kinase" evidence="7">
    <location>
        <begin position="499"/>
        <end position="753"/>
    </location>
</feature>
<dbReference type="PANTHER" id="PTHR43065">
    <property type="entry name" value="SENSOR HISTIDINE KINASE"/>
    <property type="match status" value="1"/>
</dbReference>
<dbReference type="GO" id="GO:0000155">
    <property type="term" value="F:phosphorelay sensor kinase activity"/>
    <property type="evidence" value="ECO:0007669"/>
    <property type="project" value="InterPro"/>
</dbReference>
<dbReference type="PROSITE" id="PS50109">
    <property type="entry name" value="HIS_KIN"/>
    <property type="match status" value="1"/>
</dbReference>
<feature type="repeat" description="TPR" evidence="4">
    <location>
        <begin position="156"/>
        <end position="189"/>
    </location>
</feature>
<dbReference type="PANTHER" id="PTHR43065:SF42">
    <property type="entry name" value="TWO-COMPONENT SENSOR PPRA"/>
    <property type="match status" value="1"/>
</dbReference>
<evidence type="ECO:0000259" key="7">
    <source>
        <dbReference type="PROSITE" id="PS50109"/>
    </source>
</evidence>
<keyword evidence="5" id="KW-0175">Coiled coil</keyword>
<dbReference type="SUPFAM" id="SSF55874">
    <property type="entry name" value="ATPase domain of HSP90 chaperone/DNA topoisomerase II/histidine kinase"/>
    <property type="match status" value="1"/>
</dbReference>
<dbReference type="PRINTS" id="PR00344">
    <property type="entry name" value="BCTRLSENSOR"/>
</dbReference>
<keyword evidence="8" id="KW-0808">Transferase</keyword>
<dbReference type="InterPro" id="IPR003594">
    <property type="entry name" value="HATPase_dom"/>
</dbReference>
<dbReference type="InterPro" id="IPR003661">
    <property type="entry name" value="HisK_dim/P_dom"/>
</dbReference>
<dbReference type="InterPro" id="IPR004358">
    <property type="entry name" value="Sig_transdc_His_kin-like_C"/>
</dbReference>
<dbReference type="EC" id="2.7.13.3" evidence="2"/>
<evidence type="ECO:0000256" key="4">
    <source>
        <dbReference type="PROSITE-ProRule" id="PRU00339"/>
    </source>
</evidence>
<dbReference type="Pfam" id="PF02518">
    <property type="entry name" value="HATPase_c"/>
    <property type="match status" value="1"/>
</dbReference>